<keyword evidence="10" id="KW-1185">Reference proteome</keyword>
<dbReference type="SMART" id="SM00490">
    <property type="entry name" value="HELICc"/>
    <property type="match status" value="1"/>
</dbReference>
<feature type="compositionally biased region" description="Polar residues" evidence="6">
    <location>
        <begin position="167"/>
        <end position="193"/>
    </location>
</feature>
<reference evidence="9 10" key="1">
    <citation type="submission" date="2017-09" db="EMBL/GenBank/DDBJ databases">
        <title>Genome sequencing of Besnoitia besnoiti strain Bb-Ger1.</title>
        <authorList>
            <person name="Schares G."/>
            <person name="Venepally P."/>
            <person name="Lorenzi H.A."/>
        </authorList>
    </citation>
    <scope>NUCLEOTIDE SEQUENCE [LARGE SCALE GENOMIC DNA]</scope>
    <source>
        <strain evidence="9 10">Bb-Ger1</strain>
    </source>
</reference>
<feature type="region of interest" description="Disordered" evidence="6">
    <location>
        <begin position="1"/>
        <end position="395"/>
    </location>
</feature>
<feature type="domain" description="Helicase ATP-binding" evidence="7">
    <location>
        <begin position="680"/>
        <end position="866"/>
    </location>
</feature>
<evidence type="ECO:0000256" key="1">
    <source>
        <dbReference type="ARBA" id="ARBA00012552"/>
    </source>
</evidence>
<feature type="compositionally biased region" description="Basic residues" evidence="6">
    <location>
        <begin position="150"/>
        <end position="164"/>
    </location>
</feature>
<dbReference type="InterPro" id="IPR027417">
    <property type="entry name" value="P-loop_NTPase"/>
</dbReference>
<feature type="compositionally biased region" description="Basic and acidic residues" evidence="6">
    <location>
        <begin position="7"/>
        <end position="37"/>
    </location>
</feature>
<gene>
    <name evidence="9" type="ORF">BESB_000330</name>
</gene>
<feature type="compositionally biased region" description="Basic and acidic residues" evidence="6">
    <location>
        <begin position="236"/>
        <end position="265"/>
    </location>
</feature>
<dbReference type="OrthoDB" id="333479at2759"/>
<dbReference type="GO" id="GO:0003724">
    <property type="term" value="F:RNA helicase activity"/>
    <property type="evidence" value="ECO:0007669"/>
    <property type="project" value="UniProtKB-EC"/>
</dbReference>
<evidence type="ECO:0000259" key="8">
    <source>
        <dbReference type="PROSITE" id="PS51194"/>
    </source>
</evidence>
<dbReference type="PROSITE" id="PS51192">
    <property type="entry name" value="HELICASE_ATP_BIND_1"/>
    <property type="match status" value="1"/>
</dbReference>
<proteinExistence type="predicted"/>
<dbReference type="GeneID" id="40305096"/>
<evidence type="ECO:0000313" key="10">
    <source>
        <dbReference type="Proteomes" id="UP000224006"/>
    </source>
</evidence>
<dbReference type="GO" id="GO:0003676">
    <property type="term" value="F:nucleic acid binding"/>
    <property type="evidence" value="ECO:0007669"/>
    <property type="project" value="InterPro"/>
</dbReference>
<feature type="region of interest" description="Disordered" evidence="6">
    <location>
        <begin position="544"/>
        <end position="606"/>
    </location>
</feature>
<organism evidence="9 10">
    <name type="scientific">Besnoitia besnoiti</name>
    <name type="common">Apicomplexan protozoan</name>
    <dbReference type="NCBI Taxonomy" id="94643"/>
    <lineage>
        <taxon>Eukaryota</taxon>
        <taxon>Sar</taxon>
        <taxon>Alveolata</taxon>
        <taxon>Apicomplexa</taxon>
        <taxon>Conoidasida</taxon>
        <taxon>Coccidia</taxon>
        <taxon>Eucoccidiorida</taxon>
        <taxon>Eimeriorina</taxon>
        <taxon>Sarcocystidae</taxon>
        <taxon>Besnoitia</taxon>
    </lineage>
</organism>
<evidence type="ECO:0000256" key="3">
    <source>
        <dbReference type="ARBA" id="ARBA00022801"/>
    </source>
</evidence>
<keyword evidence="3" id="KW-0378">Hydrolase</keyword>
<feature type="compositionally biased region" description="Basic and acidic residues" evidence="6">
    <location>
        <begin position="597"/>
        <end position="606"/>
    </location>
</feature>
<evidence type="ECO:0000256" key="6">
    <source>
        <dbReference type="SAM" id="MobiDB-lite"/>
    </source>
</evidence>
<evidence type="ECO:0000313" key="9">
    <source>
        <dbReference type="EMBL" id="PFH37691.1"/>
    </source>
</evidence>
<evidence type="ECO:0000256" key="2">
    <source>
        <dbReference type="ARBA" id="ARBA00022741"/>
    </source>
</evidence>
<keyword evidence="4 9" id="KW-0347">Helicase</keyword>
<dbReference type="SMART" id="SM00487">
    <property type="entry name" value="DEXDc"/>
    <property type="match status" value="1"/>
</dbReference>
<dbReference type="EMBL" id="NWUJ01000001">
    <property type="protein sequence ID" value="PFH37691.1"/>
    <property type="molecule type" value="Genomic_DNA"/>
</dbReference>
<dbReference type="Gene3D" id="3.40.50.300">
    <property type="entry name" value="P-loop containing nucleotide triphosphate hydrolases"/>
    <property type="match status" value="2"/>
</dbReference>
<dbReference type="PROSITE" id="PS51194">
    <property type="entry name" value="HELICASE_CTER"/>
    <property type="match status" value="1"/>
</dbReference>
<feature type="compositionally biased region" description="Low complexity" evidence="6">
    <location>
        <begin position="583"/>
        <end position="596"/>
    </location>
</feature>
<feature type="compositionally biased region" description="Basic and acidic residues" evidence="6">
    <location>
        <begin position="83"/>
        <end position="128"/>
    </location>
</feature>
<dbReference type="Pfam" id="PF00271">
    <property type="entry name" value="Helicase_C"/>
    <property type="match status" value="1"/>
</dbReference>
<evidence type="ECO:0000259" key="7">
    <source>
        <dbReference type="PROSITE" id="PS51192"/>
    </source>
</evidence>
<dbReference type="InterPro" id="IPR001650">
    <property type="entry name" value="Helicase_C-like"/>
</dbReference>
<dbReference type="PANTHER" id="PTHR47958">
    <property type="entry name" value="ATP-DEPENDENT RNA HELICASE DBP3"/>
    <property type="match status" value="1"/>
</dbReference>
<dbReference type="STRING" id="94643.A0A2A9MMM1"/>
<keyword evidence="2" id="KW-0547">Nucleotide-binding</keyword>
<evidence type="ECO:0000256" key="5">
    <source>
        <dbReference type="ARBA" id="ARBA00022840"/>
    </source>
</evidence>
<feature type="compositionally biased region" description="Low complexity" evidence="6">
    <location>
        <begin position="69"/>
        <end position="79"/>
    </location>
</feature>
<evidence type="ECO:0000256" key="4">
    <source>
        <dbReference type="ARBA" id="ARBA00022806"/>
    </source>
</evidence>
<feature type="compositionally biased region" description="Basic residues" evidence="6">
    <location>
        <begin position="285"/>
        <end position="299"/>
    </location>
</feature>
<feature type="compositionally biased region" description="Basic and acidic residues" evidence="6">
    <location>
        <begin position="544"/>
        <end position="556"/>
    </location>
</feature>
<dbReference type="KEGG" id="bbes:BESB_000330"/>
<feature type="compositionally biased region" description="Basic residues" evidence="6">
    <location>
        <begin position="352"/>
        <end position="380"/>
    </location>
</feature>
<dbReference type="InterPro" id="IPR014001">
    <property type="entry name" value="Helicase_ATP-bd"/>
</dbReference>
<sequence>MGGSLQQKEKEVPAQRGKMREETKPEAPAGDKREKEAAKKHRKQSKSDKSDRKSSHKRKETKEREIRYPEAAPEGEAAPKGSKIGERSSREADKDGKKRKEDKKSQKSEKAEKERSPKWRKEAKDASKEHRKAKRKDESREEKPKDSKRERRRERKWKERKARSRSPQSAASNASGVSRPSSAPTRDSSQATELQRRGRDWLRRSDGVMEECDSAEGTENGRKTRGGGDSGAEGEQDGRESRRGSSGDRRPGSGERRCEAQHGEESDAGQGKAGKRSRRDDSSRRRDRKRKENRRSRKSRSMESHRDGDKDAKRKSRHGHRRRHREDKDRDKKRRRNASSRERSASLSSSASHRHDRSKRRRRNDRDKKRRRRDRRRRSRCSSSSSSRSSSSLSDLLNLSAEVTAKENEPLIATPENPLFPFAAAPPPPVPGEKPKDAYPASSFFVNFSYLSLLPTSLPKTAEGEGNPGQFAAAPAAPVAATLNTNLPTAPRLYNTAAGEIPPPPPTPPPPTTVAAAQQRASNAAASATGLSLDERLAALQKTMAEENSRRAEQEQRQLQAAVEGRGEKPLIMDVMNGRDPPEGAATEEAAAAAEAPAEKKTESETYNAEERIGEAFAQLEDQEVTVTIAGPDAGLEDPKRLPLPIAEVLDCEKVLNSAIMSNLLRLGYKRLLPVQRHAIPIASAGRDICGSAATGCGKTMAFLAPLTSNLLNLGEVIRPFFPGPRAQASPTGLVLAPTRELALQIGEEVGRLCRDTPLRHILLIGGVPQFEQTDKINEYQIDIAVCTPGRLIDLCDACKISLHYVQILVLDEADAMLSLGFRPLIKSIVRERDMPKDRQTFLFSATYPPELTEMLPMVLKSSYVQLSVGSAAEHALPGGNPPSARNSLVKQIVKMVDEPLKAMTLRADLEAFLSRNEGQAIVFVRSKRALYPTQHTIQLAGIHTETLSGSLVQPDRAQVFRDFRSGKFPVLVTTSVAARGLDFPNVGLVINVDMPIEMEHYVHRIGRTGRAGRRGIAISYMNWNDKRLAPAMIQILKQHEQDVPSFLHDMANTY</sequence>
<accession>A0A2A9MMM1</accession>
<feature type="compositionally biased region" description="Low complexity" evidence="6">
    <location>
        <begin position="381"/>
        <end position="395"/>
    </location>
</feature>
<protein>
    <recommendedName>
        <fullName evidence="1">RNA helicase</fullName>
        <ecNumber evidence="1">3.6.4.13</ecNumber>
    </recommendedName>
</protein>
<feature type="compositionally biased region" description="Basic and acidic residues" evidence="6">
    <location>
        <begin position="135"/>
        <end position="149"/>
    </location>
</feature>
<feature type="compositionally biased region" description="Basic and acidic residues" evidence="6">
    <location>
        <begin position="300"/>
        <end position="312"/>
    </location>
</feature>
<dbReference type="CDD" id="cd18787">
    <property type="entry name" value="SF2_C_DEAD"/>
    <property type="match status" value="1"/>
</dbReference>
<keyword evidence="5" id="KW-0067">ATP-binding</keyword>
<name>A0A2A9MMM1_BESBE</name>
<dbReference type="AlphaFoldDB" id="A0A2A9MMM1"/>
<feature type="compositionally biased region" description="Basic residues" evidence="6">
    <location>
        <begin position="313"/>
        <end position="338"/>
    </location>
</feature>
<comment type="caution">
    <text evidence="9">The sequence shown here is derived from an EMBL/GenBank/DDBJ whole genome shotgun (WGS) entry which is preliminary data.</text>
</comment>
<dbReference type="RefSeq" id="XP_029221700.1">
    <property type="nucleotide sequence ID" value="XM_029358788.1"/>
</dbReference>
<feature type="domain" description="Helicase C-terminal" evidence="8">
    <location>
        <begin position="909"/>
        <end position="1052"/>
    </location>
</feature>
<feature type="compositionally biased region" description="Basic and acidic residues" evidence="6">
    <location>
        <begin position="194"/>
        <end position="207"/>
    </location>
</feature>
<dbReference type="SUPFAM" id="SSF52540">
    <property type="entry name" value="P-loop containing nucleoside triphosphate hydrolases"/>
    <property type="match status" value="1"/>
</dbReference>
<dbReference type="GO" id="GO:0016787">
    <property type="term" value="F:hydrolase activity"/>
    <property type="evidence" value="ECO:0007669"/>
    <property type="project" value="UniProtKB-KW"/>
</dbReference>
<dbReference type="Pfam" id="PF00270">
    <property type="entry name" value="DEAD"/>
    <property type="match status" value="1"/>
</dbReference>
<dbReference type="InterPro" id="IPR011545">
    <property type="entry name" value="DEAD/DEAH_box_helicase_dom"/>
</dbReference>
<dbReference type="EC" id="3.6.4.13" evidence="1"/>
<dbReference type="GO" id="GO:0005524">
    <property type="term" value="F:ATP binding"/>
    <property type="evidence" value="ECO:0007669"/>
    <property type="project" value="UniProtKB-KW"/>
</dbReference>
<dbReference type="Proteomes" id="UP000224006">
    <property type="component" value="Chromosome I"/>
</dbReference>
<dbReference type="VEuPathDB" id="ToxoDB:BESB_000330"/>